<proteinExistence type="predicted"/>
<organism evidence="1 2">
    <name type="scientific">Hondaea fermentalgiana</name>
    <dbReference type="NCBI Taxonomy" id="2315210"/>
    <lineage>
        <taxon>Eukaryota</taxon>
        <taxon>Sar</taxon>
        <taxon>Stramenopiles</taxon>
        <taxon>Bigyra</taxon>
        <taxon>Labyrinthulomycetes</taxon>
        <taxon>Thraustochytrida</taxon>
        <taxon>Thraustochytriidae</taxon>
        <taxon>Hondaea</taxon>
    </lineage>
</organism>
<name>A0A2R5GI87_9STRA</name>
<protein>
    <submittedName>
        <fullName evidence="1">Uncharacterized protein</fullName>
    </submittedName>
</protein>
<keyword evidence="2" id="KW-1185">Reference proteome</keyword>
<evidence type="ECO:0000313" key="1">
    <source>
        <dbReference type="EMBL" id="GBG30610.1"/>
    </source>
</evidence>
<dbReference type="InParanoid" id="A0A2R5GI87"/>
<dbReference type="AlphaFoldDB" id="A0A2R5GI87"/>
<accession>A0A2R5GI87</accession>
<gene>
    <name evidence="1" type="ORF">FCC1311_068302</name>
</gene>
<dbReference type="EMBL" id="BEYU01000079">
    <property type="protein sequence ID" value="GBG30610.1"/>
    <property type="molecule type" value="Genomic_DNA"/>
</dbReference>
<sequence>MMPSTARAEATVVTPRHPSLVRNADAFETAQVDVKLTPAEEEDKVKVNARVTLSRKHKQHGFIASQAALVLGVRADEVAAIKTRCTEEGDLEALRTNGDVNCMSGLLAAPQLIETYPEKSAAALSRHAFASFKVVTLGTVSNELADETAVYVAEKFAQKEPMTAHLIEHGVLTTSDEVSFVRSIIREPEVLNTSVIILQESEEDDKITDVRVAAALNEIMAPLDKTNEQEADPPAGLLPIFTLLAKQDAEALQFCANHLDGFAAAWANNKVGHHFMIAGDTPAAAEMAFVASMQRFRTLDFAFVVIEATNPWTATVCEKFACTAVHVEAYAEHNVTDAEGATFKVGPSSLASILYLMDLRISESTNP</sequence>
<reference evidence="1 2" key="1">
    <citation type="submission" date="2017-12" db="EMBL/GenBank/DDBJ databases">
        <title>Sequencing, de novo assembly and annotation of complete genome of a new Thraustochytrid species, strain FCC1311.</title>
        <authorList>
            <person name="Sedici K."/>
            <person name="Godart F."/>
            <person name="Aiese Cigliano R."/>
            <person name="Sanseverino W."/>
            <person name="Barakat M."/>
            <person name="Ortet P."/>
            <person name="Marechal E."/>
            <person name="Cagnac O."/>
            <person name="Amato A."/>
        </authorList>
    </citation>
    <scope>NUCLEOTIDE SEQUENCE [LARGE SCALE GENOMIC DNA]</scope>
</reference>
<comment type="caution">
    <text evidence="1">The sequence shown here is derived from an EMBL/GenBank/DDBJ whole genome shotgun (WGS) entry which is preliminary data.</text>
</comment>
<evidence type="ECO:0000313" key="2">
    <source>
        <dbReference type="Proteomes" id="UP000241890"/>
    </source>
</evidence>
<dbReference type="Proteomes" id="UP000241890">
    <property type="component" value="Unassembled WGS sequence"/>
</dbReference>